<keyword evidence="2" id="KW-0863">Zinc-finger</keyword>
<keyword evidence="6" id="KW-1185">Reference proteome</keyword>
<protein>
    <recommendedName>
        <fullName evidence="4">C2H2-type domain-containing protein</fullName>
    </recommendedName>
</protein>
<evidence type="ECO:0000313" key="5">
    <source>
        <dbReference type="EMBL" id="RWS07015.1"/>
    </source>
</evidence>
<dbReference type="Proteomes" id="UP000285301">
    <property type="component" value="Unassembled WGS sequence"/>
</dbReference>
<dbReference type="Pfam" id="PF12171">
    <property type="entry name" value="zf-C2H2_jaz"/>
    <property type="match status" value="1"/>
</dbReference>
<dbReference type="OrthoDB" id="6365676at2759"/>
<dbReference type="InterPro" id="IPR036236">
    <property type="entry name" value="Znf_C2H2_sf"/>
</dbReference>
<organism evidence="5 6">
    <name type="scientific">Dinothrombium tinctorium</name>
    <dbReference type="NCBI Taxonomy" id="1965070"/>
    <lineage>
        <taxon>Eukaryota</taxon>
        <taxon>Metazoa</taxon>
        <taxon>Ecdysozoa</taxon>
        <taxon>Arthropoda</taxon>
        <taxon>Chelicerata</taxon>
        <taxon>Arachnida</taxon>
        <taxon>Acari</taxon>
        <taxon>Acariformes</taxon>
        <taxon>Trombidiformes</taxon>
        <taxon>Prostigmata</taxon>
        <taxon>Anystina</taxon>
        <taxon>Parasitengona</taxon>
        <taxon>Trombidioidea</taxon>
        <taxon>Trombidiidae</taxon>
        <taxon>Dinothrombium</taxon>
    </lineage>
</organism>
<dbReference type="PROSITE" id="PS00028">
    <property type="entry name" value="ZINC_FINGER_C2H2_1"/>
    <property type="match status" value="1"/>
</dbReference>
<keyword evidence="3" id="KW-0862">Zinc</keyword>
<name>A0A3S3PRU7_9ACAR</name>
<dbReference type="InterPro" id="IPR013087">
    <property type="entry name" value="Znf_C2H2_type"/>
</dbReference>
<sequence length="83" mass="9616">MPSLTIHLTSIHGINKEPNSCICGQTFKTKHRVRKHSITCKIYRDAAVFCEVCNLPFLTNNHLQQHYRTSSHKTVVNKLNKRK</sequence>
<evidence type="ECO:0000313" key="6">
    <source>
        <dbReference type="Proteomes" id="UP000285301"/>
    </source>
</evidence>
<evidence type="ECO:0000259" key="4">
    <source>
        <dbReference type="PROSITE" id="PS00028"/>
    </source>
</evidence>
<dbReference type="GO" id="GO:0008270">
    <property type="term" value="F:zinc ion binding"/>
    <property type="evidence" value="ECO:0007669"/>
    <property type="project" value="UniProtKB-KW"/>
</dbReference>
<reference evidence="5 6" key="1">
    <citation type="journal article" date="2018" name="Gigascience">
        <title>Genomes of trombidid mites reveal novel predicted allergens and laterally-transferred genes associated with secondary metabolism.</title>
        <authorList>
            <person name="Dong X."/>
            <person name="Chaisiri K."/>
            <person name="Xia D."/>
            <person name="Armstrong S.D."/>
            <person name="Fang Y."/>
            <person name="Donnelly M.J."/>
            <person name="Kadowaki T."/>
            <person name="McGarry J.W."/>
            <person name="Darby A.C."/>
            <person name="Makepeace B.L."/>
        </authorList>
    </citation>
    <scope>NUCLEOTIDE SEQUENCE [LARGE SCALE GENOMIC DNA]</scope>
    <source>
        <strain evidence="5">UoL-WK</strain>
    </source>
</reference>
<accession>A0A3S3PRU7</accession>
<feature type="domain" description="C2H2-type" evidence="4">
    <location>
        <begin position="50"/>
        <end position="72"/>
    </location>
</feature>
<dbReference type="InterPro" id="IPR022755">
    <property type="entry name" value="Znf_C2H2_jaz"/>
</dbReference>
<dbReference type="EMBL" id="NCKU01003732">
    <property type="protein sequence ID" value="RWS07015.1"/>
    <property type="molecule type" value="Genomic_DNA"/>
</dbReference>
<keyword evidence="1" id="KW-0479">Metal-binding</keyword>
<comment type="caution">
    <text evidence="5">The sequence shown here is derived from an EMBL/GenBank/DDBJ whole genome shotgun (WGS) entry which is preliminary data.</text>
</comment>
<evidence type="ECO:0000256" key="3">
    <source>
        <dbReference type="ARBA" id="ARBA00022833"/>
    </source>
</evidence>
<dbReference type="Gene3D" id="3.30.160.60">
    <property type="entry name" value="Classic Zinc Finger"/>
    <property type="match status" value="1"/>
</dbReference>
<proteinExistence type="predicted"/>
<evidence type="ECO:0000256" key="1">
    <source>
        <dbReference type="ARBA" id="ARBA00022723"/>
    </source>
</evidence>
<gene>
    <name evidence="5" type="ORF">B4U79_18231</name>
</gene>
<dbReference type="SUPFAM" id="SSF57667">
    <property type="entry name" value="beta-beta-alpha zinc fingers"/>
    <property type="match status" value="1"/>
</dbReference>
<evidence type="ECO:0000256" key="2">
    <source>
        <dbReference type="ARBA" id="ARBA00022771"/>
    </source>
</evidence>
<dbReference type="AlphaFoldDB" id="A0A3S3PRU7"/>